<evidence type="ECO:0000256" key="1">
    <source>
        <dbReference type="ARBA" id="ARBA00008520"/>
    </source>
</evidence>
<keyword evidence="5" id="KW-1185">Reference proteome</keyword>
<dbReference type="PROSITE" id="PS51257">
    <property type="entry name" value="PROKAR_LIPOPROTEIN"/>
    <property type="match status" value="1"/>
</dbReference>
<accession>A0AA97I6Z3</accession>
<dbReference type="PANTHER" id="PTHR43649:SF29">
    <property type="entry name" value="OSMOPROTECTIVE COMPOUNDS-BINDING PROTEIN GGTB"/>
    <property type="match status" value="1"/>
</dbReference>
<keyword evidence="3" id="KW-0732">Signal</keyword>
<reference evidence="4 5" key="1">
    <citation type="submission" date="2023-02" db="EMBL/GenBank/DDBJ databases">
        <title>Microbacterium betulae sp. nov., isolated from birch wood.</title>
        <authorList>
            <person name="Pasciak M."/>
            <person name="Pawlik K.J."/>
            <person name="Martynowski D."/>
            <person name="Laczmanski L."/>
            <person name="Ciekot J."/>
            <person name="Szponar B."/>
            <person name="Wojcik-Fatla A."/>
            <person name="Mackiewicz B."/>
            <person name="Farian E."/>
            <person name="Cholewa G."/>
            <person name="Cholewa A."/>
            <person name="Dutkiewicz J."/>
        </authorList>
    </citation>
    <scope>NUCLEOTIDE SEQUENCE [LARGE SCALE GENOMIC DNA]</scope>
    <source>
        <strain evidence="4 5">AB</strain>
    </source>
</reference>
<dbReference type="EMBL" id="CP118157">
    <property type="protein sequence ID" value="WOF22890.1"/>
    <property type="molecule type" value="Genomic_DNA"/>
</dbReference>
<dbReference type="Proteomes" id="UP001305498">
    <property type="component" value="Chromosome"/>
</dbReference>
<protein>
    <submittedName>
        <fullName evidence="4">Extracellular solute-binding protein</fullName>
    </submittedName>
</protein>
<dbReference type="PANTHER" id="PTHR43649">
    <property type="entry name" value="ARABINOSE-BINDING PROTEIN-RELATED"/>
    <property type="match status" value="1"/>
</dbReference>
<gene>
    <name evidence="4" type="ORF">N8K70_16080</name>
</gene>
<comment type="similarity">
    <text evidence="1">Belongs to the bacterial solute-binding protein 1 family.</text>
</comment>
<evidence type="ECO:0000313" key="5">
    <source>
        <dbReference type="Proteomes" id="UP001305498"/>
    </source>
</evidence>
<keyword evidence="2" id="KW-0813">Transport</keyword>
<dbReference type="AlphaFoldDB" id="A0AA97I6Z3"/>
<feature type="chain" id="PRO_5041672428" evidence="3">
    <location>
        <begin position="22"/>
        <end position="419"/>
    </location>
</feature>
<dbReference type="KEGG" id="mbet:N8K70_16080"/>
<name>A0AA97I6Z3_9MICO</name>
<evidence type="ECO:0000256" key="3">
    <source>
        <dbReference type="SAM" id="SignalP"/>
    </source>
</evidence>
<proteinExistence type="inferred from homology"/>
<evidence type="ECO:0000256" key="2">
    <source>
        <dbReference type="ARBA" id="ARBA00022448"/>
    </source>
</evidence>
<dbReference type="InterPro" id="IPR050490">
    <property type="entry name" value="Bact_solute-bd_prot1"/>
</dbReference>
<dbReference type="RefSeq" id="WP_317139362.1">
    <property type="nucleotide sequence ID" value="NZ_CP118157.1"/>
</dbReference>
<dbReference type="InterPro" id="IPR006059">
    <property type="entry name" value="SBP"/>
</dbReference>
<dbReference type="Gene3D" id="3.40.190.10">
    <property type="entry name" value="Periplasmic binding protein-like II"/>
    <property type="match status" value="2"/>
</dbReference>
<sequence>MDKTRTLGIVALGAAAATALAGCAGGADDADGTELTVWLTTQEPNQREAVDALVAAYEEKADVTITVEERSVDQHKDAMRQIAGTDSGPDVYWYWEGSGLGGELVDVGMSLDLTDYYAQYGWEDRFTPASLAGITQYGGFHGVPWTLQGEGIYYNKELFAQAGVEDVPATYDELVDAADALVDAGITPIEFGGTVNWDVMRLLDSLVETECGAQTADELNTGDGDWGAEPCVTDAFTELAAWGDAYLNDGFMGISNDDAAQLFFSGQAAMSLEGTWYNAQVVDNGLDPEDVGIFPFPTGTDRLYGFGEAYYVNAATDHPDEAAAFLDFLTSEEGQEIAGSNWGALSVNKDVPVDESNPLNAVWADVFAASDAGMYTNNDQNFSTAETTEYWRIQNSVLTGDLDPADAGAEFQAYRDANG</sequence>
<dbReference type="SUPFAM" id="SSF53850">
    <property type="entry name" value="Periplasmic binding protein-like II"/>
    <property type="match status" value="1"/>
</dbReference>
<evidence type="ECO:0000313" key="4">
    <source>
        <dbReference type="EMBL" id="WOF22890.1"/>
    </source>
</evidence>
<organism evidence="4 5">
    <name type="scientific">Microbacterium betulae</name>
    <dbReference type="NCBI Taxonomy" id="2981139"/>
    <lineage>
        <taxon>Bacteria</taxon>
        <taxon>Bacillati</taxon>
        <taxon>Actinomycetota</taxon>
        <taxon>Actinomycetes</taxon>
        <taxon>Micrococcales</taxon>
        <taxon>Microbacteriaceae</taxon>
        <taxon>Microbacterium</taxon>
    </lineage>
</organism>
<feature type="signal peptide" evidence="3">
    <location>
        <begin position="1"/>
        <end position="21"/>
    </location>
</feature>
<dbReference type="Pfam" id="PF01547">
    <property type="entry name" value="SBP_bac_1"/>
    <property type="match status" value="1"/>
</dbReference>